<gene>
    <name evidence="2" type="ORF">SBOR_8450</name>
</gene>
<feature type="region of interest" description="Disordered" evidence="1">
    <location>
        <begin position="1"/>
        <end position="200"/>
    </location>
</feature>
<keyword evidence="3" id="KW-1185">Reference proteome</keyword>
<dbReference type="EMBL" id="AYSA01000535">
    <property type="protein sequence ID" value="ESZ91163.1"/>
    <property type="molecule type" value="Genomic_DNA"/>
</dbReference>
<dbReference type="Pfam" id="PF02178">
    <property type="entry name" value="AT_hook"/>
    <property type="match status" value="2"/>
</dbReference>
<dbReference type="GO" id="GO:0003677">
    <property type="term" value="F:DNA binding"/>
    <property type="evidence" value="ECO:0007669"/>
    <property type="project" value="InterPro"/>
</dbReference>
<evidence type="ECO:0000256" key="1">
    <source>
        <dbReference type="SAM" id="MobiDB-lite"/>
    </source>
</evidence>
<feature type="compositionally biased region" description="Basic and acidic residues" evidence="1">
    <location>
        <begin position="497"/>
        <end position="523"/>
    </location>
</feature>
<name>W9C5Z3_SCLBF</name>
<feature type="compositionally biased region" description="Basic and acidic residues" evidence="1">
    <location>
        <begin position="569"/>
        <end position="578"/>
    </location>
</feature>
<comment type="caution">
    <text evidence="2">The sequence shown here is derived from an EMBL/GenBank/DDBJ whole genome shotgun (WGS) entry which is preliminary data.</text>
</comment>
<sequence>MSSRMWKFISNTIGKLQSPRPSQQDENVADSSSLHQTDYPADTPTRHGNSNSNKVGEQLVDNISHSEQDDSILNTLLNKKGSNVREQLEEASKETKKNEPQEDVQEDVTASNTSDYDSGKAPKSTKKSPSDGSFAIPPPRYGRNKENGLAETAEPLAHTELPVDNTLNTRKTRGRDRPAKTVQTVVYDEAPSSISDGINSGLEEKDIAEVVEPLAHIEPTVDNSLNTRKTRTRSRPAKKAETVVHDEAPSYTTNGTSDSLQGENSPVAEPLEITEPPVDNSLNTRTTRGRGRPAKVVVHDATTSHISHEEISILEEENITEVKESSVRDENLIDIPETNHKTMARGRPAKTVVYDETLSHIPHGENSSLTEEKISEVAVSSVHDENPIAIPESNHNNNTTRRIFPKVEDPINTPEPFVDTPATDNKRRRDVLESSTGIEGLEINSPASASNKRRKLAPKPDGMDTPPVGNTQQARDERRKYMDRERQRRCRQRKKERQQGEQAAEREVVAQAKDERKKAMARERVRRHRENQRSKRDSNMEPNMGDRQQLKEDARQRDRDLIASGARNVVEKETFNTE</sequence>
<protein>
    <submittedName>
        <fullName evidence="2">Uncharacterized protein</fullName>
    </submittedName>
</protein>
<proteinExistence type="predicted"/>
<dbReference type="SMART" id="SM00384">
    <property type="entry name" value="AT_hook"/>
    <property type="match status" value="4"/>
</dbReference>
<accession>W9C5Z3</accession>
<dbReference type="Proteomes" id="UP000019487">
    <property type="component" value="Unassembled WGS sequence"/>
</dbReference>
<dbReference type="HOGENOM" id="CLU_033927_0_0_1"/>
<dbReference type="InterPro" id="IPR017956">
    <property type="entry name" value="AT_hook_DNA-bd_motif"/>
</dbReference>
<feature type="compositionally biased region" description="Basic and acidic residues" evidence="1">
    <location>
        <begin position="474"/>
        <end position="486"/>
    </location>
</feature>
<feature type="compositionally biased region" description="Basic residues" evidence="1">
    <location>
        <begin position="487"/>
        <end position="496"/>
    </location>
</feature>
<dbReference type="OrthoDB" id="3536561at2759"/>
<evidence type="ECO:0000313" key="3">
    <source>
        <dbReference type="Proteomes" id="UP000019487"/>
    </source>
</evidence>
<feature type="compositionally biased region" description="Polar residues" evidence="1">
    <location>
        <begin position="46"/>
        <end position="85"/>
    </location>
</feature>
<feature type="compositionally biased region" description="Basic and acidic residues" evidence="1">
    <location>
        <begin position="548"/>
        <end position="561"/>
    </location>
</feature>
<dbReference type="AlphaFoldDB" id="W9C5Z3"/>
<feature type="compositionally biased region" description="Polar residues" evidence="1">
    <location>
        <begin position="1"/>
        <end position="36"/>
    </location>
</feature>
<feature type="region of interest" description="Disordered" evidence="1">
    <location>
        <begin position="387"/>
        <end position="578"/>
    </location>
</feature>
<reference evidence="2 3" key="1">
    <citation type="journal article" date="2014" name="Genome Announc.">
        <title>Draft genome sequence of Sclerotinia borealis, a psychrophilic plant pathogenic fungus.</title>
        <authorList>
            <person name="Mardanov A.V."/>
            <person name="Beletsky A.V."/>
            <person name="Kadnikov V.V."/>
            <person name="Ignatov A.N."/>
            <person name="Ravin N.V."/>
        </authorList>
    </citation>
    <scope>NUCLEOTIDE SEQUENCE [LARGE SCALE GENOMIC DNA]</scope>
    <source>
        <strain evidence="3">F-4157</strain>
    </source>
</reference>
<evidence type="ECO:0000313" key="2">
    <source>
        <dbReference type="EMBL" id="ESZ91163.1"/>
    </source>
</evidence>
<feature type="region of interest" description="Disordered" evidence="1">
    <location>
        <begin position="270"/>
        <end position="296"/>
    </location>
</feature>
<feature type="compositionally biased region" description="Basic and acidic residues" evidence="1">
    <location>
        <begin position="86"/>
        <end position="100"/>
    </location>
</feature>
<organism evidence="2 3">
    <name type="scientific">Sclerotinia borealis (strain F-4128)</name>
    <dbReference type="NCBI Taxonomy" id="1432307"/>
    <lineage>
        <taxon>Eukaryota</taxon>
        <taxon>Fungi</taxon>
        <taxon>Dikarya</taxon>
        <taxon>Ascomycota</taxon>
        <taxon>Pezizomycotina</taxon>
        <taxon>Leotiomycetes</taxon>
        <taxon>Helotiales</taxon>
        <taxon>Sclerotiniaceae</taxon>
        <taxon>Sclerotinia</taxon>
    </lineage>
</organism>